<dbReference type="Proteomes" id="UP001385951">
    <property type="component" value="Unassembled WGS sequence"/>
</dbReference>
<dbReference type="EMBL" id="JASBNA010000025">
    <property type="protein sequence ID" value="KAK7684362.1"/>
    <property type="molecule type" value="Genomic_DNA"/>
</dbReference>
<evidence type="ECO:0000313" key="1">
    <source>
        <dbReference type="EMBL" id="KAK7684362.1"/>
    </source>
</evidence>
<name>A0AAW0FYG7_9APHY</name>
<proteinExistence type="predicted"/>
<dbReference type="AlphaFoldDB" id="A0AAW0FYG7"/>
<evidence type="ECO:0000313" key="2">
    <source>
        <dbReference type="Proteomes" id="UP001385951"/>
    </source>
</evidence>
<organism evidence="1 2">
    <name type="scientific">Cerrena zonata</name>
    <dbReference type="NCBI Taxonomy" id="2478898"/>
    <lineage>
        <taxon>Eukaryota</taxon>
        <taxon>Fungi</taxon>
        <taxon>Dikarya</taxon>
        <taxon>Basidiomycota</taxon>
        <taxon>Agaricomycotina</taxon>
        <taxon>Agaricomycetes</taxon>
        <taxon>Polyporales</taxon>
        <taxon>Cerrenaceae</taxon>
        <taxon>Cerrena</taxon>
    </lineage>
</organism>
<keyword evidence="2" id="KW-1185">Reference proteome</keyword>
<gene>
    <name evidence="1" type="ORF">QCA50_012309</name>
</gene>
<comment type="caution">
    <text evidence="1">The sequence shown here is derived from an EMBL/GenBank/DDBJ whole genome shotgun (WGS) entry which is preliminary data.</text>
</comment>
<protein>
    <submittedName>
        <fullName evidence="1">Uncharacterized protein</fullName>
    </submittedName>
</protein>
<sequence>MISLPLRGMLSSMDASSRVVCQPRTHILLVIHAMNVSLPALRPPLRLIVIYGSQRMSRTHALLTVHAMDASLSLFLTGLLSSADETILWSWQIPSSLRQMSLSPSVDVSSMVSS</sequence>
<reference evidence="1 2" key="1">
    <citation type="submission" date="2022-09" db="EMBL/GenBank/DDBJ databases">
        <authorList>
            <person name="Palmer J.M."/>
        </authorList>
    </citation>
    <scope>NUCLEOTIDE SEQUENCE [LARGE SCALE GENOMIC DNA]</scope>
    <source>
        <strain evidence="1 2">DSM 7382</strain>
    </source>
</reference>
<accession>A0AAW0FYG7</accession>